<organism evidence="2 3">
    <name type="scientific">Suillus plorans</name>
    <dbReference type="NCBI Taxonomy" id="116603"/>
    <lineage>
        <taxon>Eukaryota</taxon>
        <taxon>Fungi</taxon>
        <taxon>Dikarya</taxon>
        <taxon>Basidiomycota</taxon>
        <taxon>Agaricomycotina</taxon>
        <taxon>Agaricomycetes</taxon>
        <taxon>Agaricomycetidae</taxon>
        <taxon>Boletales</taxon>
        <taxon>Suillineae</taxon>
        <taxon>Suillaceae</taxon>
        <taxon>Suillus</taxon>
    </lineage>
</organism>
<comment type="caution">
    <text evidence="2">The sequence shown here is derived from an EMBL/GenBank/DDBJ whole genome shotgun (WGS) entry which is preliminary data.</text>
</comment>
<dbReference type="OrthoDB" id="2688210at2759"/>
<name>A0A9P7AQL4_9AGAM</name>
<protein>
    <submittedName>
        <fullName evidence="2">Uncharacterized protein</fullName>
    </submittedName>
</protein>
<evidence type="ECO:0000313" key="2">
    <source>
        <dbReference type="EMBL" id="KAG1794122.1"/>
    </source>
</evidence>
<accession>A0A9P7AQL4</accession>
<dbReference type="RefSeq" id="XP_041160350.1">
    <property type="nucleotide sequence ID" value="XM_041305081.1"/>
</dbReference>
<sequence length="271" mass="31071">MAHIEPDFNSATFDGIRNRIIGNSQLTHEEAANELSNGWKQDRDIHVAAWTAQSNEETRLANEAAQAEQARAEQEKRALEQEAEKERRETEKKKPKINDFKAGISVGDSLTHRPSQYAIHKLKSYEYVELWYFSPDGCKEAADEAKSSADNTFGFTKVDDFIALKPVASFRPSRKVIQDHSLEWRQFDMAKNSFLLQINRLGWPKKHQRAITMFFMNIVSHPQCAEPFGEQALLLYAARVIFNSTLLKNLAEEVWNKVHLDSLTEVHRPVS</sequence>
<dbReference type="GeneID" id="64598845"/>
<evidence type="ECO:0000313" key="3">
    <source>
        <dbReference type="Proteomes" id="UP000719766"/>
    </source>
</evidence>
<gene>
    <name evidence="2" type="ORF">HD556DRAFT_1432047</name>
</gene>
<keyword evidence="3" id="KW-1185">Reference proteome</keyword>
<feature type="region of interest" description="Disordered" evidence="1">
    <location>
        <begin position="54"/>
        <end position="98"/>
    </location>
</feature>
<proteinExistence type="predicted"/>
<dbReference type="AlphaFoldDB" id="A0A9P7AQL4"/>
<reference evidence="2" key="1">
    <citation type="journal article" date="2020" name="New Phytol.">
        <title>Comparative genomics reveals dynamic genome evolution in host specialist ectomycorrhizal fungi.</title>
        <authorList>
            <person name="Lofgren L.A."/>
            <person name="Nguyen N.H."/>
            <person name="Vilgalys R."/>
            <person name="Ruytinx J."/>
            <person name="Liao H.L."/>
            <person name="Branco S."/>
            <person name="Kuo A."/>
            <person name="LaButti K."/>
            <person name="Lipzen A."/>
            <person name="Andreopoulos W."/>
            <person name="Pangilinan J."/>
            <person name="Riley R."/>
            <person name="Hundley H."/>
            <person name="Na H."/>
            <person name="Barry K."/>
            <person name="Grigoriev I.V."/>
            <person name="Stajich J.E."/>
            <person name="Kennedy P.G."/>
        </authorList>
    </citation>
    <scope>NUCLEOTIDE SEQUENCE</scope>
    <source>
        <strain evidence="2">S12</strain>
    </source>
</reference>
<dbReference type="Proteomes" id="UP000719766">
    <property type="component" value="Unassembled WGS sequence"/>
</dbReference>
<feature type="compositionally biased region" description="Basic and acidic residues" evidence="1">
    <location>
        <begin position="70"/>
        <end position="98"/>
    </location>
</feature>
<evidence type="ECO:0000256" key="1">
    <source>
        <dbReference type="SAM" id="MobiDB-lite"/>
    </source>
</evidence>
<dbReference type="EMBL" id="JABBWE010000027">
    <property type="protein sequence ID" value="KAG1794122.1"/>
    <property type="molecule type" value="Genomic_DNA"/>
</dbReference>